<dbReference type="GO" id="GO:0004674">
    <property type="term" value="F:protein serine/threonine kinase activity"/>
    <property type="evidence" value="ECO:0007669"/>
    <property type="project" value="UniProtKB-KW"/>
</dbReference>
<comment type="caution">
    <text evidence="6">The sequence shown here is derived from an EMBL/GenBank/DDBJ whole genome shotgun (WGS) entry which is preliminary data.</text>
</comment>
<dbReference type="RefSeq" id="WP_181355765.1">
    <property type="nucleotide sequence ID" value="NZ_JABJWZ010000565.1"/>
</dbReference>
<dbReference type="AlphaFoldDB" id="A0A7W3WR73"/>
<proteinExistence type="predicted"/>
<evidence type="ECO:0000256" key="1">
    <source>
        <dbReference type="ARBA" id="ARBA00022679"/>
    </source>
</evidence>
<organism evidence="6 7">
    <name type="scientific">Streptomyces alkaliterrae</name>
    <dbReference type="NCBI Taxonomy" id="2213162"/>
    <lineage>
        <taxon>Bacteria</taxon>
        <taxon>Bacillati</taxon>
        <taxon>Actinomycetota</taxon>
        <taxon>Actinomycetes</taxon>
        <taxon>Kitasatosporales</taxon>
        <taxon>Streptomycetaceae</taxon>
        <taxon>Streptomyces</taxon>
    </lineage>
</organism>
<keyword evidence="6" id="KW-0723">Serine/threonine-protein kinase</keyword>
<keyword evidence="3 6" id="KW-0418">Kinase</keyword>
<dbReference type="InterPro" id="IPR000719">
    <property type="entry name" value="Prot_kinase_dom"/>
</dbReference>
<dbReference type="SUPFAM" id="SSF56112">
    <property type="entry name" value="Protein kinase-like (PK-like)"/>
    <property type="match status" value="1"/>
</dbReference>
<evidence type="ECO:0000256" key="2">
    <source>
        <dbReference type="ARBA" id="ARBA00022741"/>
    </source>
</evidence>
<dbReference type="CDD" id="cd14014">
    <property type="entry name" value="STKc_PknB_like"/>
    <property type="match status" value="1"/>
</dbReference>
<reference evidence="7" key="1">
    <citation type="submission" date="2020-05" db="EMBL/GenBank/DDBJ databases">
        <title>Classification of alakaliphilic streptomycetes isolated from an alkaline soil next to Lonar Crater, India and a proposal for the recognition of Streptomyces alkaliterrae sp. nov.</title>
        <authorList>
            <person name="Golinska P."/>
        </authorList>
    </citation>
    <scope>NUCLEOTIDE SEQUENCE [LARGE SCALE GENOMIC DNA]</scope>
    <source>
        <strain evidence="7">OF3</strain>
    </source>
</reference>
<name>A0A7W3WR73_9ACTN</name>
<evidence type="ECO:0000313" key="6">
    <source>
        <dbReference type="EMBL" id="MBB1257027.1"/>
    </source>
</evidence>
<sequence length="325" mass="35449">MTGPRLLPLGPDDPRQFGAYRIERRIASGGMGRIYLGRSGRPGEDGHLVAIKTPIAEGTVSPGDRRRFAREVELARRVDSVYTARVRDAGLADPRPWMAVDYIPAPPLSELVDTEGPLSAAAVRWVAAGTVRALIALHDEGVIHRDVKPQNVLLPAAGPRLIDFGISHAHDLTRTSLTLGTLAFSSPEQARGQESTAASDVYSLGATLFYLAVGRPPYRDTEHVLQLRALVDNNDLALKGLPRELSPLIRPCLAAEPAERPRLRDLLAELDRTATPGSGERWLPPHWMALIDAYEAEGRRLRHTAPSSETPTQRLLTQVLPAIPT</sequence>
<dbReference type="Proteomes" id="UP000525686">
    <property type="component" value="Unassembled WGS sequence"/>
</dbReference>
<dbReference type="Gene3D" id="3.30.200.20">
    <property type="entry name" value="Phosphorylase Kinase, domain 1"/>
    <property type="match status" value="1"/>
</dbReference>
<keyword evidence="1" id="KW-0808">Transferase</keyword>
<keyword evidence="2" id="KW-0547">Nucleotide-binding</keyword>
<dbReference type="Gene3D" id="1.10.510.10">
    <property type="entry name" value="Transferase(Phosphotransferase) domain 1"/>
    <property type="match status" value="1"/>
</dbReference>
<evidence type="ECO:0000256" key="3">
    <source>
        <dbReference type="ARBA" id="ARBA00022777"/>
    </source>
</evidence>
<dbReference type="Pfam" id="PF00069">
    <property type="entry name" value="Pkinase"/>
    <property type="match status" value="1"/>
</dbReference>
<gene>
    <name evidence="6" type="ORF">H3146_27395</name>
</gene>
<evidence type="ECO:0000313" key="7">
    <source>
        <dbReference type="Proteomes" id="UP000525686"/>
    </source>
</evidence>
<feature type="non-terminal residue" evidence="6">
    <location>
        <position position="325"/>
    </location>
</feature>
<dbReference type="PROSITE" id="PS50011">
    <property type="entry name" value="PROTEIN_KINASE_DOM"/>
    <property type="match status" value="1"/>
</dbReference>
<accession>A0A7W3WR73</accession>
<evidence type="ECO:0000256" key="4">
    <source>
        <dbReference type="ARBA" id="ARBA00022840"/>
    </source>
</evidence>
<dbReference type="SMART" id="SM00220">
    <property type="entry name" value="S_TKc"/>
    <property type="match status" value="1"/>
</dbReference>
<dbReference type="PANTHER" id="PTHR43289">
    <property type="entry name" value="MITOGEN-ACTIVATED PROTEIN KINASE KINASE KINASE 20-RELATED"/>
    <property type="match status" value="1"/>
</dbReference>
<keyword evidence="4" id="KW-0067">ATP-binding</keyword>
<dbReference type="InterPro" id="IPR011009">
    <property type="entry name" value="Kinase-like_dom_sf"/>
</dbReference>
<dbReference type="PROSITE" id="PS00108">
    <property type="entry name" value="PROTEIN_KINASE_ST"/>
    <property type="match status" value="1"/>
</dbReference>
<dbReference type="PANTHER" id="PTHR43289:SF34">
    <property type="entry name" value="SERINE_THREONINE-PROTEIN KINASE YBDM-RELATED"/>
    <property type="match status" value="1"/>
</dbReference>
<protein>
    <submittedName>
        <fullName evidence="6">Serine/threonine protein kinase</fullName>
    </submittedName>
</protein>
<dbReference type="EMBL" id="JABJWZ010000565">
    <property type="protein sequence ID" value="MBB1257027.1"/>
    <property type="molecule type" value="Genomic_DNA"/>
</dbReference>
<evidence type="ECO:0000259" key="5">
    <source>
        <dbReference type="PROSITE" id="PS50011"/>
    </source>
</evidence>
<dbReference type="GO" id="GO:0005524">
    <property type="term" value="F:ATP binding"/>
    <property type="evidence" value="ECO:0007669"/>
    <property type="project" value="UniProtKB-KW"/>
</dbReference>
<dbReference type="InterPro" id="IPR008271">
    <property type="entry name" value="Ser/Thr_kinase_AS"/>
</dbReference>
<feature type="domain" description="Protein kinase" evidence="5">
    <location>
        <begin position="20"/>
        <end position="283"/>
    </location>
</feature>